<evidence type="ECO:0000313" key="8">
    <source>
        <dbReference type="EMBL" id="TKA73586.1"/>
    </source>
</evidence>
<protein>
    <recommendedName>
        <fullName evidence="7">Pericentrin/AKAP-450 centrosomal targeting domain-containing protein</fullName>
    </recommendedName>
</protein>
<sequence>EEELRARLAKAKTAAAEAQRGDDEAANLRSQLDDANAALATLQRQMAERDARLAKTLARESELRARLKTARLEAADETTMRGQALEGREKTHAAELRGLVKQIQYLRARCGREEGFRADLAYAKRWFLMQVEMYNACNAADLNLLADTGIRPPPLAAIRESRPTLRAVGWMVIASVRMKRLQTEWAGNKKLHESLIRKLEMTRRGSKGGRRLLER</sequence>
<dbReference type="GO" id="GO:0005815">
    <property type="term" value="C:microtubule organizing center"/>
    <property type="evidence" value="ECO:0007669"/>
    <property type="project" value="UniProtKB-SubCell"/>
</dbReference>
<evidence type="ECO:0000256" key="6">
    <source>
        <dbReference type="SAM" id="MobiDB-lite"/>
    </source>
</evidence>
<dbReference type="AlphaFoldDB" id="A0A4U0XCN5"/>
<accession>A0A4U0XCN5</accession>
<keyword evidence="5" id="KW-0206">Cytoskeleton</keyword>
<feature type="region of interest" description="Disordered" evidence="6">
    <location>
        <begin position="1"/>
        <end position="25"/>
    </location>
</feature>
<name>A0A4U0XCN5_9PEZI</name>
<dbReference type="Pfam" id="PF10495">
    <property type="entry name" value="PACT_coil_coil"/>
    <property type="match status" value="1"/>
</dbReference>
<keyword evidence="3" id="KW-0597">Phosphoprotein</keyword>
<gene>
    <name evidence="8" type="ORF">B0A49_04943</name>
</gene>
<dbReference type="GO" id="GO:0005737">
    <property type="term" value="C:cytoplasm"/>
    <property type="evidence" value="ECO:0007669"/>
    <property type="project" value="UniProtKB-ARBA"/>
</dbReference>
<dbReference type="InterPro" id="IPR019528">
    <property type="entry name" value="PACT_domain"/>
</dbReference>
<feature type="non-terminal residue" evidence="8">
    <location>
        <position position="1"/>
    </location>
</feature>
<comment type="subcellular location">
    <subcellularLocation>
        <location evidence="1">Cytoplasm</location>
        <location evidence="1">Cytoskeleton</location>
        <location evidence="1">Microtubule organizing center</location>
    </subcellularLocation>
</comment>
<dbReference type="EMBL" id="NAJN01000420">
    <property type="protein sequence ID" value="TKA73586.1"/>
    <property type="molecule type" value="Genomic_DNA"/>
</dbReference>
<dbReference type="STRING" id="331657.A0A4U0XCN5"/>
<keyword evidence="4" id="KW-0175">Coiled coil</keyword>
<evidence type="ECO:0000256" key="5">
    <source>
        <dbReference type="ARBA" id="ARBA00023212"/>
    </source>
</evidence>
<evidence type="ECO:0000256" key="4">
    <source>
        <dbReference type="ARBA" id="ARBA00023054"/>
    </source>
</evidence>
<dbReference type="OrthoDB" id="10255000at2759"/>
<evidence type="ECO:0000313" key="9">
    <source>
        <dbReference type="Proteomes" id="UP000308768"/>
    </source>
</evidence>
<keyword evidence="2" id="KW-0963">Cytoplasm</keyword>
<dbReference type="Proteomes" id="UP000308768">
    <property type="component" value="Unassembled WGS sequence"/>
</dbReference>
<feature type="domain" description="Pericentrin/AKAP-450 centrosomal targeting" evidence="7">
    <location>
        <begin position="109"/>
        <end position="185"/>
    </location>
</feature>
<keyword evidence="9" id="KW-1185">Reference proteome</keyword>
<proteinExistence type="predicted"/>
<evidence type="ECO:0000259" key="7">
    <source>
        <dbReference type="Pfam" id="PF10495"/>
    </source>
</evidence>
<evidence type="ECO:0000256" key="1">
    <source>
        <dbReference type="ARBA" id="ARBA00004267"/>
    </source>
</evidence>
<organism evidence="8 9">
    <name type="scientific">Cryomyces minteri</name>
    <dbReference type="NCBI Taxonomy" id="331657"/>
    <lineage>
        <taxon>Eukaryota</taxon>
        <taxon>Fungi</taxon>
        <taxon>Dikarya</taxon>
        <taxon>Ascomycota</taxon>
        <taxon>Pezizomycotina</taxon>
        <taxon>Dothideomycetes</taxon>
        <taxon>Dothideomycetes incertae sedis</taxon>
        <taxon>Cryomyces</taxon>
    </lineage>
</organism>
<comment type="caution">
    <text evidence="8">The sequence shown here is derived from an EMBL/GenBank/DDBJ whole genome shotgun (WGS) entry which is preliminary data.</text>
</comment>
<evidence type="ECO:0000256" key="3">
    <source>
        <dbReference type="ARBA" id="ARBA00022553"/>
    </source>
</evidence>
<reference evidence="8 9" key="1">
    <citation type="submission" date="2017-03" db="EMBL/GenBank/DDBJ databases">
        <title>Genomes of endolithic fungi from Antarctica.</title>
        <authorList>
            <person name="Coleine C."/>
            <person name="Masonjones S."/>
            <person name="Stajich J.E."/>
        </authorList>
    </citation>
    <scope>NUCLEOTIDE SEQUENCE [LARGE SCALE GENOMIC DNA]</scope>
    <source>
        <strain evidence="8 9">CCFEE 5187</strain>
    </source>
</reference>
<evidence type="ECO:0000256" key="2">
    <source>
        <dbReference type="ARBA" id="ARBA00022490"/>
    </source>
</evidence>